<accession>A0A9W6TZD5</accession>
<feature type="region of interest" description="Disordered" evidence="1">
    <location>
        <begin position="93"/>
        <end position="125"/>
    </location>
</feature>
<feature type="region of interest" description="Disordered" evidence="1">
    <location>
        <begin position="254"/>
        <end position="281"/>
    </location>
</feature>
<evidence type="ECO:0000313" key="2">
    <source>
        <dbReference type="EMBL" id="GMF22506.1"/>
    </source>
</evidence>
<gene>
    <name evidence="2" type="ORF">Pfra01_000332100</name>
</gene>
<feature type="compositionally biased region" description="Polar residues" evidence="1">
    <location>
        <begin position="101"/>
        <end position="112"/>
    </location>
</feature>
<name>A0A9W6TZD5_9STRA</name>
<proteinExistence type="predicted"/>
<evidence type="ECO:0000256" key="1">
    <source>
        <dbReference type="SAM" id="MobiDB-lite"/>
    </source>
</evidence>
<feature type="region of interest" description="Disordered" evidence="1">
    <location>
        <begin position="1"/>
        <end position="60"/>
    </location>
</feature>
<sequence length="281" mass="30881">MMVTADQTSGDEETDDEHVPPAKRKREAYVRQIKVPELSTYPPPPRVAPPTDRQPSETNRCYACGGASTSRENILMRRRAPEMTLTWPTARLSQRQRKTATGRSEGVTTSGATAKFPKRTDGWNKWQSSDRRSAVWCRLARRYVDTMRPAMVACRYSRAVESGERDTEEGGSHYPMIEQLITEEGGDHDAVPEQLASEKGGGGVAVEEQRISEEGEAASDATAPTAAATSVTMELSGRAVPDRAVVGQVRLTRKTTERDARSKALSALCDEGRRPNMGSLK</sequence>
<dbReference type="AlphaFoldDB" id="A0A9W6TZD5"/>
<reference evidence="2" key="1">
    <citation type="submission" date="2023-04" db="EMBL/GenBank/DDBJ databases">
        <title>Phytophthora fragariaefolia NBRC 109709.</title>
        <authorList>
            <person name="Ichikawa N."/>
            <person name="Sato H."/>
            <person name="Tonouchi N."/>
        </authorList>
    </citation>
    <scope>NUCLEOTIDE SEQUENCE</scope>
    <source>
        <strain evidence="2">NBRC 109709</strain>
    </source>
</reference>
<dbReference type="EMBL" id="BSXT01000254">
    <property type="protein sequence ID" value="GMF22506.1"/>
    <property type="molecule type" value="Genomic_DNA"/>
</dbReference>
<evidence type="ECO:0000313" key="3">
    <source>
        <dbReference type="Proteomes" id="UP001165121"/>
    </source>
</evidence>
<protein>
    <submittedName>
        <fullName evidence="2">Unnamed protein product</fullName>
    </submittedName>
</protein>
<organism evidence="2 3">
    <name type="scientific">Phytophthora fragariaefolia</name>
    <dbReference type="NCBI Taxonomy" id="1490495"/>
    <lineage>
        <taxon>Eukaryota</taxon>
        <taxon>Sar</taxon>
        <taxon>Stramenopiles</taxon>
        <taxon>Oomycota</taxon>
        <taxon>Peronosporomycetes</taxon>
        <taxon>Peronosporales</taxon>
        <taxon>Peronosporaceae</taxon>
        <taxon>Phytophthora</taxon>
    </lineage>
</organism>
<dbReference type="Proteomes" id="UP001165121">
    <property type="component" value="Unassembled WGS sequence"/>
</dbReference>
<keyword evidence="3" id="KW-1185">Reference proteome</keyword>
<comment type="caution">
    <text evidence="2">The sequence shown here is derived from an EMBL/GenBank/DDBJ whole genome shotgun (WGS) entry which is preliminary data.</text>
</comment>